<dbReference type="Gene3D" id="3.40.50.2300">
    <property type="match status" value="2"/>
</dbReference>
<dbReference type="PRINTS" id="PR00337">
    <property type="entry name" value="LEUILEVALBP"/>
</dbReference>
<accession>A0A6N8CPI2</accession>
<name>A0A6N8CPI2_9BACI</name>
<keyword evidence="2" id="KW-0813">Transport</keyword>
<dbReference type="AlphaFoldDB" id="A0A6N8CPI2"/>
<dbReference type="InterPro" id="IPR028082">
    <property type="entry name" value="Peripla_BP_I"/>
</dbReference>
<evidence type="ECO:0000256" key="1">
    <source>
        <dbReference type="ARBA" id="ARBA00010062"/>
    </source>
</evidence>
<dbReference type="OrthoDB" id="9783240at2"/>
<evidence type="ECO:0000313" key="6">
    <source>
        <dbReference type="EMBL" id="MTT31023.1"/>
    </source>
</evidence>
<evidence type="ECO:0000256" key="4">
    <source>
        <dbReference type="ARBA" id="ARBA00022970"/>
    </source>
</evidence>
<dbReference type="GO" id="GO:0006865">
    <property type="term" value="P:amino acid transport"/>
    <property type="evidence" value="ECO:0007669"/>
    <property type="project" value="UniProtKB-KW"/>
</dbReference>
<reference evidence="6 7" key="1">
    <citation type="submission" date="2019-11" db="EMBL/GenBank/DDBJ databases">
        <title>Terrilactibacillus tamarindus sp. nov. BCM23-1 isolated from bark of Tamarindus indica.</title>
        <authorList>
            <person name="Kingkaew E."/>
            <person name="Tanasupawat S."/>
        </authorList>
    </citation>
    <scope>NUCLEOTIDE SEQUENCE [LARGE SCALE GENOMIC DNA]</scope>
    <source>
        <strain evidence="6 7">BCM23-1</strain>
    </source>
</reference>
<dbReference type="Pfam" id="PF13458">
    <property type="entry name" value="Peripla_BP_6"/>
    <property type="match status" value="1"/>
</dbReference>
<dbReference type="PANTHER" id="PTHR30483:SF6">
    <property type="entry name" value="PERIPLASMIC BINDING PROTEIN OF ABC TRANSPORTER FOR NATURAL AMINO ACIDS"/>
    <property type="match status" value="1"/>
</dbReference>
<evidence type="ECO:0000313" key="7">
    <source>
        <dbReference type="Proteomes" id="UP000440978"/>
    </source>
</evidence>
<dbReference type="InterPro" id="IPR000709">
    <property type="entry name" value="Leu_Ile_Val-bd"/>
</dbReference>
<proteinExistence type="inferred from homology"/>
<organism evidence="6 7">
    <name type="scientific">Terrilactibacillus tamarindi</name>
    <dbReference type="NCBI Taxonomy" id="2599694"/>
    <lineage>
        <taxon>Bacteria</taxon>
        <taxon>Bacillati</taxon>
        <taxon>Bacillota</taxon>
        <taxon>Bacilli</taxon>
        <taxon>Bacillales</taxon>
        <taxon>Bacillaceae</taxon>
        <taxon>Terrilactibacillus</taxon>
    </lineage>
</organism>
<keyword evidence="4" id="KW-0029">Amino-acid transport</keyword>
<evidence type="ECO:0000256" key="3">
    <source>
        <dbReference type="ARBA" id="ARBA00022729"/>
    </source>
</evidence>
<sequence length="424" mass="46714">MTKMFPFHEQKFNNHLRPIIMNLFYIKIGGLEMKRFKKMIFMMVSLLSILTVLLAGCSAPKGASESDSKKDSSGPLKVGLVTQLSGGGALYGNLMKQGAQLAVDQINEKGGVDGRKLKLLAEDDQANPSESVKVTQRMVSDENIDAWIGTLKSSDTITDIGITAKKDIPSFVPVAVADNVTDSGLNNVYRNVAKNSMQITEMVNYILKKQPHKKMAIIAENTDYGRNIVKIFSEQFEKGGRKITNKELYNVGQKDFNNQLTKIKASKPDSVLIAGLVAEGALIAKQAKQLGINQQLYSFGGFMGKQPMELGGSAVNNLIHTDYFVPTAKDEKTQSFVNDFNEKYGQIPDSYYSAATYDAVYLYADAVKKAGTSDPEKVNKVLHELKNEHTVMGDITFDKNGQAATRVWISQIQDGKQVGIYHAE</sequence>
<dbReference type="Proteomes" id="UP000440978">
    <property type="component" value="Unassembled WGS sequence"/>
</dbReference>
<comment type="similarity">
    <text evidence="1">Belongs to the leucine-binding protein family.</text>
</comment>
<dbReference type="PANTHER" id="PTHR30483">
    <property type="entry name" value="LEUCINE-SPECIFIC-BINDING PROTEIN"/>
    <property type="match status" value="1"/>
</dbReference>
<evidence type="ECO:0000256" key="2">
    <source>
        <dbReference type="ARBA" id="ARBA00022448"/>
    </source>
</evidence>
<dbReference type="EMBL" id="WNHB01000003">
    <property type="protein sequence ID" value="MTT31023.1"/>
    <property type="molecule type" value="Genomic_DNA"/>
</dbReference>
<evidence type="ECO:0000259" key="5">
    <source>
        <dbReference type="Pfam" id="PF13458"/>
    </source>
</evidence>
<keyword evidence="7" id="KW-1185">Reference proteome</keyword>
<dbReference type="InterPro" id="IPR028081">
    <property type="entry name" value="Leu-bd"/>
</dbReference>
<dbReference type="CDD" id="cd19980">
    <property type="entry name" value="PBP1_ABC_ligand_binding-like"/>
    <property type="match status" value="1"/>
</dbReference>
<protein>
    <submittedName>
        <fullName evidence="6">ABC transporter substrate-binding protein</fullName>
    </submittedName>
</protein>
<comment type="caution">
    <text evidence="6">The sequence shown here is derived from an EMBL/GenBank/DDBJ whole genome shotgun (WGS) entry which is preliminary data.</text>
</comment>
<dbReference type="InterPro" id="IPR051010">
    <property type="entry name" value="BCAA_transport"/>
</dbReference>
<dbReference type="SUPFAM" id="SSF53822">
    <property type="entry name" value="Periplasmic binding protein-like I"/>
    <property type="match status" value="1"/>
</dbReference>
<gene>
    <name evidence="6" type="ORF">GMB86_03205</name>
</gene>
<feature type="domain" description="Leucine-binding protein" evidence="5">
    <location>
        <begin position="75"/>
        <end position="415"/>
    </location>
</feature>
<keyword evidence="3" id="KW-0732">Signal</keyword>